<organism evidence="1 2">
    <name type="scientific">Candidatus Roizmanbacteria bacterium RIFCSPHIGHO2_12_FULL_44_10</name>
    <dbReference type="NCBI Taxonomy" id="1802054"/>
    <lineage>
        <taxon>Bacteria</taxon>
        <taxon>Candidatus Roizmaniibacteriota</taxon>
    </lineage>
</organism>
<evidence type="ECO:0008006" key="3">
    <source>
        <dbReference type="Google" id="ProtNLM"/>
    </source>
</evidence>
<sequence length="189" mass="21855">MTAIKLSYDSLTISGKIGVGSTTLSRSLEELLNWKYINVGQIQRQYDQEQGINENLQGAMSRSDEHEKEIDDMALKVLQNEKQVIFEAWLAGFLTRDMKHVLKVLLVCSNEAVRIDRVVNRENTNIETAKRYIKQREEENVTKWQKLYGNHDFWSPEYYDLVIDTYGSGPMETTGIVLDKLGYKNVKKT</sequence>
<reference evidence="1 2" key="1">
    <citation type="journal article" date="2016" name="Nat. Commun.">
        <title>Thousands of microbial genomes shed light on interconnected biogeochemical processes in an aquifer system.</title>
        <authorList>
            <person name="Anantharaman K."/>
            <person name="Brown C.T."/>
            <person name="Hug L.A."/>
            <person name="Sharon I."/>
            <person name="Castelle C.J."/>
            <person name="Probst A.J."/>
            <person name="Thomas B.C."/>
            <person name="Singh A."/>
            <person name="Wilkins M.J."/>
            <person name="Karaoz U."/>
            <person name="Brodie E.L."/>
            <person name="Williams K.H."/>
            <person name="Hubbard S.S."/>
            <person name="Banfield J.F."/>
        </authorList>
    </citation>
    <scope>NUCLEOTIDE SEQUENCE [LARGE SCALE GENOMIC DNA]</scope>
</reference>
<gene>
    <name evidence="1" type="ORF">A3F34_00635</name>
</gene>
<dbReference type="InterPro" id="IPR027417">
    <property type="entry name" value="P-loop_NTPase"/>
</dbReference>
<dbReference type="Pfam" id="PF13189">
    <property type="entry name" value="Cytidylate_kin2"/>
    <property type="match status" value="1"/>
</dbReference>
<dbReference type="Gene3D" id="3.40.50.300">
    <property type="entry name" value="P-loop containing nucleotide triphosphate hydrolases"/>
    <property type="match status" value="1"/>
</dbReference>
<accession>A0A1F7I7U2</accession>
<protein>
    <recommendedName>
        <fullName evidence="3">Cytidylate kinase</fullName>
    </recommendedName>
</protein>
<evidence type="ECO:0000313" key="1">
    <source>
        <dbReference type="EMBL" id="OGK39435.1"/>
    </source>
</evidence>
<dbReference type="EMBL" id="MGAE01000018">
    <property type="protein sequence ID" value="OGK39435.1"/>
    <property type="molecule type" value="Genomic_DNA"/>
</dbReference>
<name>A0A1F7I7U2_9BACT</name>
<dbReference type="SUPFAM" id="SSF52540">
    <property type="entry name" value="P-loop containing nucleoside triphosphate hydrolases"/>
    <property type="match status" value="1"/>
</dbReference>
<proteinExistence type="predicted"/>
<dbReference type="AlphaFoldDB" id="A0A1F7I7U2"/>
<comment type="caution">
    <text evidence="1">The sequence shown here is derived from an EMBL/GenBank/DDBJ whole genome shotgun (WGS) entry which is preliminary data.</text>
</comment>
<evidence type="ECO:0000313" key="2">
    <source>
        <dbReference type="Proteomes" id="UP000179024"/>
    </source>
</evidence>
<dbReference type="Proteomes" id="UP000179024">
    <property type="component" value="Unassembled WGS sequence"/>
</dbReference>